<comment type="caution">
    <text evidence="2">The sequence shown here is derived from an EMBL/GenBank/DDBJ whole genome shotgun (WGS) entry which is preliminary data.</text>
</comment>
<dbReference type="Proteomes" id="UP000475325">
    <property type="component" value="Unassembled WGS sequence"/>
</dbReference>
<organism evidence="2 3">
    <name type="scientific">Orbilia oligospora</name>
    <name type="common">Nematode-trapping fungus</name>
    <name type="synonym">Arthrobotrys oligospora</name>
    <dbReference type="NCBI Taxonomy" id="2813651"/>
    <lineage>
        <taxon>Eukaryota</taxon>
        <taxon>Fungi</taxon>
        <taxon>Dikarya</taxon>
        <taxon>Ascomycota</taxon>
        <taxon>Pezizomycotina</taxon>
        <taxon>Orbiliomycetes</taxon>
        <taxon>Orbiliales</taxon>
        <taxon>Orbiliaceae</taxon>
        <taxon>Orbilia</taxon>
    </lineage>
</organism>
<accession>A0A7C8JAL0</accession>
<reference evidence="2 3" key="1">
    <citation type="submission" date="2019-06" db="EMBL/GenBank/DDBJ databases">
        <authorList>
            <person name="Palmer J.M."/>
        </authorList>
    </citation>
    <scope>NUCLEOTIDE SEQUENCE [LARGE SCALE GENOMIC DNA]</scope>
    <source>
        <strain evidence="2 3">TWF102</strain>
    </source>
</reference>
<name>A0A7C8JAL0_ORBOL</name>
<evidence type="ECO:0000313" key="2">
    <source>
        <dbReference type="EMBL" id="KAF3106471.1"/>
    </source>
</evidence>
<evidence type="ECO:0000256" key="1">
    <source>
        <dbReference type="SAM" id="MobiDB-lite"/>
    </source>
</evidence>
<sequence length="362" mass="40640">MAFVQKVTGFLARPSEKKKKKEKREDQHVYGRHMLVVPPITTAMVFAQLPPGEPMKANLPKPPPKAHIREHKSYAAGPCRSLPAYTQEGLAAIDLIPRPAWETSLSLNKLEEEQSQINRHFRYAFWDKKGIKSPTIAVGPVRMRALKECEDIMERAEKESLPVDIDTEGANYESEPTGVAILPSTKDEEWLEKIEGKSLVNRITRAFKIGKVMKLVGTGRRGAGQKVKPLPEPVENPLSLGFRRWLREGVDPAANPQTSSPRLYGRDRKGPKRTVFPREWNTTLVTKAERPYAVPAEGYGSTAAEYATFQQWLEARGEELEDGGTSFESASFYEAQGISPPPHHLCSFVPVENWKSVAPFVW</sequence>
<proteinExistence type="predicted"/>
<dbReference type="EMBL" id="WIQW01000012">
    <property type="protein sequence ID" value="KAF3106471.1"/>
    <property type="molecule type" value="Genomic_DNA"/>
</dbReference>
<evidence type="ECO:0000313" key="3">
    <source>
        <dbReference type="Proteomes" id="UP000475325"/>
    </source>
</evidence>
<protein>
    <submittedName>
        <fullName evidence="2">Uncharacterized protein</fullName>
    </submittedName>
</protein>
<dbReference type="AlphaFoldDB" id="A0A7C8JAL0"/>
<gene>
    <name evidence="2" type="ORF">TWF102_001422</name>
</gene>
<feature type="region of interest" description="Disordered" evidence="1">
    <location>
        <begin position="251"/>
        <end position="271"/>
    </location>
</feature>
<feature type="region of interest" description="Disordered" evidence="1">
    <location>
        <begin position="1"/>
        <end position="27"/>
    </location>
</feature>